<dbReference type="InterPro" id="IPR010419">
    <property type="entry name" value="CO_DH_gsu"/>
</dbReference>
<gene>
    <name evidence="1" type="ORF">EV675_3884</name>
</gene>
<dbReference type="PANTHER" id="PTHR38588:SF1">
    <property type="entry name" value="BLL0334 PROTEIN"/>
    <property type="match status" value="1"/>
</dbReference>
<name>A0A4Q7NDU4_9BURK</name>
<dbReference type="Proteomes" id="UP000292445">
    <property type="component" value="Unassembled WGS sequence"/>
</dbReference>
<proteinExistence type="predicted"/>
<dbReference type="InterPro" id="IPR023393">
    <property type="entry name" value="START-like_dom_sf"/>
</dbReference>
<sequence>MELKGSHTLRAPRERVWEYLNTPEILQACVPGCESFTAGEAQDEYAAVVVAAIGPVKARFKGTLSIADKRAPQGYRIIGQGDGGIAGFGKMVADVELAEDGEGTVLTYVAQAQVGGKLAQIGARLVGSVANKMAAQFFERFSVKVEEKVAP</sequence>
<dbReference type="PANTHER" id="PTHR38588">
    <property type="entry name" value="BLL0334 PROTEIN"/>
    <property type="match status" value="1"/>
</dbReference>
<dbReference type="Pfam" id="PF06240">
    <property type="entry name" value="COXG"/>
    <property type="match status" value="1"/>
</dbReference>
<evidence type="ECO:0000313" key="1">
    <source>
        <dbReference type="EMBL" id="RZS81261.1"/>
    </source>
</evidence>
<comment type="caution">
    <text evidence="1">The sequence shown here is derived from an EMBL/GenBank/DDBJ whole genome shotgun (WGS) entry which is preliminary data.</text>
</comment>
<accession>A0A4Q7NDU4</accession>
<dbReference type="SUPFAM" id="SSF55961">
    <property type="entry name" value="Bet v1-like"/>
    <property type="match status" value="1"/>
</dbReference>
<evidence type="ECO:0000313" key="2">
    <source>
        <dbReference type="Proteomes" id="UP000292445"/>
    </source>
</evidence>
<organism evidence="1 2">
    <name type="scientific">Pigmentiphaga kullae</name>
    <dbReference type="NCBI Taxonomy" id="151784"/>
    <lineage>
        <taxon>Bacteria</taxon>
        <taxon>Pseudomonadati</taxon>
        <taxon>Pseudomonadota</taxon>
        <taxon>Betaproteobacteria</taxon>
        <taxon>Burkholderiales</taxon>
        <taxon>Alcaligenaceae</taxon>
        <taxon>Pigmentiphaga</taxon>
    </lineage>
</organism>
<reference evidence="1 2" key="1">
    <citation type="submission" date="2019-02" db="EMBL/GenBank/DDBJ databases">
        <title>Genomic Encyclopedia of Type Strains, Phase IV (KMG-IV): sequencing the most valuable type-strain genomes for metagenomic binning, comparative biology and taxonomic classification.</title>
        <authorList>
            <person name="Goeker M."/>
        </authorList>
    </citation>
    <scope>NUCLEOTIDE SEQUENCE [LARGE SCALE GENOMIC DNA]</scope>
    <source>
        <strain evidence="1 2">K24</strain>
    </source>
</reference>
<keyword evidence="2" id="KW-1185">Reference proteome</keyword>
<dbReference type="AlphaFoldDB" id="A0A4Q7NDU4"/>
<dbReference type="EMBL" id="SGXC01000002">
    <property type="protein sequence ID" value="RZS81261.1"/>
    <property type="molecule type" value="Genomic_DNA"/>
</dbReference>
<evidence type="ECO:0008006" key="3">
    <source>
        <dbReference type="Google" id="ProtNLM"/>
    </source>
</evidence>
<protein>
    <recommendedName>
        <fullName evidence="3">Carbon monoxide dehydrogenase subunit G</fullName>
    </recommendedName>
</protein>
<dbReference type="OrthoDB" id="9787428at2"/>
<dbReference type="CDD" id="cd05018">
    <property type="entry name" value="CoxG"/>
    <property type="match status" value="1"/>
</dbReference>
<dbReference type="Gene3D" id="3.30.530.20">
    <property type="match status" value="1"/>
</dbReference>
<dbReference type="RefSeq" id="WP_130358907.1">
    <property type="nucleotide sequence ID" value="NZ_SGXC01000002.1"/>
</dbReference>